<comment type="similarity">
    <text evidence="1">Belongs to the 'GDSL' lipolytic enzyme family.</text>
</comment>
<dbReference type="Pfam" id="PF04427">
    <property type="entry name" value="Brix"/>
    <property type="match status" value="1"/>
</dbReference>
<feature type="transmembrane region" description="Helical" evidence="6">
    <location>
        <begin position="322"/>
        <end position="342"/>
    </location>
</feature>
<evidence type="ECO:0000256" key="6">
    <source>
        <dbReference type="SAM" id="Phobius"/>
    </source>
</evidence>
<protein>
    <recommendedName>
        <fullName evidence="7">Brix domain-containing protein</fullName>
    </recommendedName>
</protein>
<sequence length="1382" mass="151988">MVAIRAPKSHRAKRELLKHAPKLVETGKKTLVLHGTKTSAVLNSVLADLFHLKRDNAVKYSKKNENIRPFESGGETSLEFFSLKTDCSLIYGSHSKKRPNNLVLGRTYDHHIYDLVEIGVENYKSIELYVYDKKLAPKLGSKPFFAFIGENFESVEELKHLKEVLLDLFRGEVVENLNLAGVDRVFVCTAISPTSVYLMHCALRLKRSGTSIPRMELVEVGPSMDLKEAMKTADHAKKMKNVTKDPVQGKLGKVYIPDQQIAKMALSNDIKGLKRERREAKKNKEHVKKQKINVELVQFSPFSSCRLARFNQSSKQSMELKLVFFIVFLLCISGVSSISHYFTSIFSLGDSYIDTGNFVIMAPPGPPLRYDKLPYGMTFFGHPTGRMSDGRVIVDFIAEEFELPLLPASMANSSSVSHGVNFAVGGALATGIDYFERNNIVSFKLLNTSLDVQLGWFEQLKPSICNTTTEQANGKSKQEVESYVPQVVRKITMGVEMLINQGAIYVVVAGNPPNGCAPALLTVLMSPNRTDYDGLGCLRSLNSVAKRHNMMLRVALGRLRGKYPYAKIIFADFYQPIIQVMRNPSHFGFASDGLLKACCGTGGTYNFNVSSACALPGVVACKDPSASISWDGIHYTEAINRFIAKGWLYGSIMELKLVFFIAFIFSLSHVSSTSHFFTLMFSLGDSYIDTGNFVIMATSVASVWNDKPPYGVTFFGHPTGRVSDGRVIIDFIAEEFGLPFLPASLANSSSVSHGVNFAVGGAPATGIDYFERNNIVAFKLLNNSLDVQLGWFEELKPSICNTTKEDENGDKSLFIVGEFGVNDYNFMWMAGKAKHEVESYIPRVVKKITMGVERLINQGAVYVVVPGNPPTGCAPALLTQRVSPNKTDYDGLGCLRAINSVAKSHNTLLRAALGRLRRKYPHAKIIFADFYQPIIRVTQEPRRFRFGADGVLKACCGTGGVYNWNASATCAMPGVVACKNPSASVSWDGIHYTEAVYRYVAKGWLYGRESIMELKLVFSIAFLFCLSRVSSTSQFFTSMFSLGDSYIDTGNFVIMASPVVPVWNDKLPYGMTFFGHPTGRMSDGRVIIDFIAEEFGLPFLPASLANSSSVSHGVNFAVGGAPATGVEYFENNNIVPFKLLNNSLDVQLGWFEELKPTICNSTDETNGLNCFGKTLFIVGEFGVNDYNFMWMAGKPKQEVESYVPQVVKKITTAVERLISQGAAYVVVPGNPPTGCAPALLTSRMSPNKTDYDGLGCLRFINDVAERHNTMLRAALGVLRGKYPHAKIIFADFYSPIIRVLQNPSHFGVAADGVLKACCGTGGAYNWNASAICAMPGVVACQDPSAAVSWDGVHYTEAINSYIAQGWLNGPYADPPILAAIPH</sequence>
<keyword evidence="5" id="KW-0175">Coiled coil</keyword>
<evidence type="ECO:0000256" key="1">
    <source>
        <dbReference type="ARBA" id="ARBA00008668"/>
    </source>
</evidence>
<dbReference type="EnsemblPlants" id="OMERI05G19860.1">
    <property type="protein sequence ID" value="OMERI05G19860.1"/>
    <property type="gene ID" value="OMERI05G19860"/>
</dbReference>
<dbReference type="Pfam" id="PF00657">
    <property type="entry name" value="Lipase_GDSL"/>
    <property type="match status" value="3"/>
</dbReference>
<evidence type="ECO:0000313" key="8">
    <source>
        <dbReference type="EnsemblPlants" id="OMERI05G19860.1"/>
    </source>
</evidence>
<evidence type="ECO:0000256" key="3">
    <source>
        <dbReference type="ARBA" id="ARBA00022801"/>
    </source>
</evidence>
<evidence type="ECO:0000256" key="4">
    <source>
        <dbReference type="ARBA" id="ARBA00023180"/>
    </source>
</evidence>
<evidence type="ECO:0000313" key="9">
    <source>
        <dbReference type="Proteomes" id="UP000008021"/>
    </source>
</evidence>
<dbReference type="InterPro" id="IPR036514">
    <property type="entry name" value="SGNH_hydro_sf"/>
</dbReference>
<dbReference type="InterPro" id="IPR007109">
    <property type="entry name" value="Brix"/>
</dbReference>
<evidence type="ECO:0000259" key="7">
    <source>
        <dbReference type="PROSITE" id="PS50833"/>
    </source>
</evidence>
<evidence type="ECO:0000256" key="5">
    <source>
        <dbReference type="SAM" id="Coils"/>
    </source>
</evidence>
<organism evidence="8">
    <name type="scientific">Oryza meridionalis</name>
    <dbReference type="NCBI Taxonomy" id="40149"/>
    <lineage>
        <taxon>Eukaryota</taxon>
        <taxon>Viridiplantae</taxon>
        <taxon>Streptophyta</taxon>
        <taxon>Embryophyta</taxon>
        <taxon>Tracheophyta</taxon>
        <taxon>Spermatophyta</taxon>
        <taxon>Magnoliopsida</taxon>
        <taxon>Liliopsida</taxon>
        <taxon>Poales</taxon>
        <taxon>Poaceae</taxon>
        <taxon>BOP clade</taxon>
        <taxon>Oryzoideae</taxon>
        <taxon>Oryzeae</taxon>
        <taxon>Oryzinae</taxon>
        <taxon>Oryza</taxon>
    </lineage>
</organism>
<keyword evidence="9" id="KW-1185">Reference proteome</keyword>
<dbReference type="GO" id="GO:0006364">
    <property type="term" value="P:rRNA processing"/>
    <property type="evidence" value="ECO:0007669"/>
    <property type="project" value="InterPro"/>
</dbReference>
<dbReference type="SUPFAM" id="SSF52266">
    <property type="entry name" value="SGNH hydrolase"/>
    <property type="match status" value="2"/>
</dbReference>
<dbReference type="GO" id="GO:0019843">
    <property type="term" value="F:rRNA binding"/>
    <property type="evidence" value="ECO:0007669"/>
    <property type="project" value="InterPro"/>
</dbReference>
<feature type="coiled-coil region" evidence="5">
    <location>
        <begin position="263"/>
        <end position="290"/>
    </location>
</feature>
<evidence type="ECO:0000256" key="2">
    <source>
        <dbReference type="ARBA" id="ARBA00022729"/>
    </source>
</evidence>
<keyword evidence="6" id="KW-0472">Membrane</keyword>
<reference evidence="8" key="1">
    <citation type="submission" date="2015-04" db="UniProtKB">
        <authorList>
            <consortium name="EnsemblPlants"/>
        </authorList>
    </citation>
    <scope>IDENTIFICATION</scope>
</reference>
<dbReference type="InterPro" id="IPR035669">
    <property type="entry name" value="SGNH_plant_lipase-like"/>
</dbReference>
<keyword evidence="4" id="KW-0325">Glycoprotein</keyword>
<keyword evidence="2" id="KW-0732">Signal</keyword>
<feature type="domain" description="Brix" evidence="7">
    <location>
        <begin position="28"/>
        <end position="237"/>
    </location>
</feature>
<dbReference type="Gramene" id="OMERI05G19860.1">
    <property type="protein sequence ID" value="OMERI05G19860.1"/>
    <property type="gene ID" value="OMERI05G19860"/>
</dbReference>
<accession>A0A0E0DTM9</accession>
<dbReference type="Proteomes" id="UP000008021">
    <property type="component" value="Chromosome 5"/>
</dbReference>
<name>A0A0E0DTM9_9ORYZ</name>
<proteinExistence type="inferred from homology"/>
<reference evidence="8" key="2">
    <citation type="submission" date="2018-05" db="EMBL/GenBank/DDBJ databases">
        <title>OmerRS3 (Oryza meridionalis Reference Sequence Version 3).</title>
        <authorList>
            <person name="Zhang J."/>
            <person name="Kudrna D."/>
            <person name="Lee S."/>
            <person name="Talag J."/>
            <person name="Welchert J."/>
            <person name="Wing R.A."/>
        </authorList>
    </citation>
    <scope>NUCLEOTIDE SEQUENCE [LARGE SCALE GENOMIC DNA]</scope>
    <source>
        <strain evidence="8">cv. OR44</strain>
    </source>
</reference>
<dbReference type="PANTHER" id="PTHR22835">
    <property type="entry name" value="ZINC FINGER FYVE DOMAIN CONTAINING PROTEIN"/>
    <property type="match status" value="1"/>
</dbReference>
<dbReference type="CDD" id="cd01837">
    <property type="entry name" value="SGNH_plant_lipase_like"/>
    <property type="match status" value="3"/>
</dbReference>
<dbReference type="HOGENOM" id="CLU_002433_0_0_1"/>
<dbReference type="Gene3D" id="3.40.50.1110">
    <property type="entry name" value="SGNH hydrolase"/>
    <property type="match status" value="3"/>
</dbReference>
<keyword evidence="6" id="KW-1133">Transmembrane helix</keyword>
<keyword evidence="6" id="KW-0812">Transmembrane</keyword>
<dbReference type="STRING" id="40149.A0A0E0DTM9"/>
<dbReference type="PROSITE" id="PS50833">
    <property type="entry name" value="BRIX"/>
    <property type="match status" value="1"/>
</dbReference>
<dbReference type="PANTHER" id="PTHR22835:SF683">
    <property type="entry name" value="OS05G0506800 PROTEIN"/>
    <property type="match status" value="1"/>
</dbReference>
<dbReference type="SMART" id="SM00879">
    <property type="entry name" value="Brix"/>
    <property type="match status" value="1"/>
</dbReference>
<dbReference type="InterPro" id="IPR001087">
    <property type="entry name" value="GDSL"/>
</dbReference>
<keyword evidence="3" id="KW-0378">Hydrolase</keyword>
<dbReference type="GO" id="GO:0016788">
    <property type="term" value="F:hydrolase activity, acting on ester bonds"/>
    <property type="evidence" value="ECO:0007669"/>
    <property type="project" value="InterPro"/>
</dbReference>